<dbReference type="Proteomes" id="UP000248423">
    <property type="component" value="Unassembled WGS sequence"/>
</dbReference>
<sequence length="226" mass="25688">MTTLNTPKSLFRSARLIYRAIENNDADKAFIQQHIQNDSFGQAMSNPTLTRPRPQKDAGEFIQHLQHSSLLAVIICLPPSESCTEKGADALRKPIPIGQLSIINTWGKFAAHHRNATLGISLAEEYRGKGYGTEAVNWALDWAFQYAGLHRFVLDVAAFNEDAVKLYRKLGFVEEGRRREVLYHLRQWHDMIDFAMLEHEWEALRGVKRGGKCATPAVVDEECTYF</sequence>
<proteinExistence type="predicted"/>
<dbReference type="Gene3D" id="3.40.630.30">
    <property type="match status" value="1"/>
</dbReference>
<dbReference type="PROSITE" id="PS51186">
    <property type="entry name" value="GNAT"/>
    <property type="match status" value="1"/>
</dbReference>
<dbReference type="InterPro" id="IPR016181">
    <property type="entry name" value="Acyl_CoA_acyltransferase"/>
</dbReference>
<dbReference type="GO" id="GO:0016747">
    <property type="term" value="F:acyltransferase activity, transferring groups other than amino-acyl groups"/>
    <property type="evidence" value="ECO:0007669"/>
    <property type="project" value="InterPro"/>
</dbReference>
<evidence type="ECO:0000259" key="1">
    <source>
        <dbReference type="PROSITE" id="PS51186"/>
    </source>
</evidence>
<dbReference type="STRING" id="1448318.A0A319EIV4"/>
<evidence type="ECO:0000313" key="2">
    <source>
        <dbReference type="EMBL" id="PYI09381.1"/>
    </source>
</evidence>
<dbReference type="CDD" id="cd04301">
    <property type="entry name" value="NAT_SF"/>
    <property type="match status" value="1"/>
</dbReference>
<dbReference type="SUPFAM" id="SSF55729">
    <property type="entry name" value="Acyl-CoA N-acyltransferases (Nat)"/>
    <property type="match status" value="1"/>
</dbReference>
<dbReference type="OrthoDB" id="64477at2759"/>
<keyword evidence="3" id="KW-1185">Reference proteome</keyword>
<accession>A0A319EIV4</accession>
<evidence type="ECO:0000313" key="3">
    <source>
        <dbReference type="Proteomes" id="UP000248423"/>
    </source>
</evidence>
<dbReference type="EMBL" id="KZ826327">
    <property type="protein sequence ID" value="PYI09381.1"/>
    <property type="molecule type" value="Genomic_DNA"/>
</dbReference>
<dbReference type="InterPro" id="IPR000182">
    <property type="entry name" value="GNAT_dom"/>
</dbReference>
<keyword evidence="2" id="KW-0808">Transferase</keyword>
<dbReference type="VEuPathDB" id="FungiDB:BO78DRAFT_404933"/>
<dbReference type="PANTHER" id="PTHR43415">
    <property type="entry name" value="SPERMIDINE N(1)-ACETYLTRANSFERASE"/>
    <property type="match status" value="1"/>
</dbReference>
<keyword evidence="2" id="KW-0012">Acyltransferase</keyword>
<dbReference type="Pfam" id="PF00583">
    <property type="entry name" value="Acetyltransf_1"/>
    <property type="match status" value="1"/>
</dbReference>
<feature type="domain" description="N-acetyltransferase" evidence="1">
    <location>
        <begin position="48"/>
        <end position="198"/>
    </location>
</feature>
<gene>
    <name evidence="2" type="ORF">BO78DRAFT_404933</name>
</gene>
<organism evidence="2 3">
    <name type="scientific">Aspergillus sclerotiicarbonarius (strain CBS 121057 / IBT 28362)</name>
    <dbReference type="NCBI Taxonomy" id="1448318"/>
    <lineage>
        <taxon>Eukaryota</taxon>
        <taxon>Fungi</taxon>
        <taxon>Dikarya</taxon>
        <taxon>Ascomycota</taxon>
        <taxon>Pezizomycotina</taxon>
        <taxon>Eurotiomycetes</taxon>
        <taxon>Eurotiomycetidae</taxon>
        <taxon>Eurotiales</taxon>
        <taxon>Aspergillaceae</taxon>
        <taxon>Aspergillus</taxon>
        <taxon>Aspergillus subgen. Circumdati</taxon>
    </lineage>
</organism>
<dbReference type="PANTHER" id="PTHR43415:SF3">
    <property type="entry name" value="GNAT-FAMILY ACETYLTRANSFERASE"/>
    <property type="match status" value="1"/>
</dbReference>
<name>A0A319EIV4_ASPSB</name>
<protein>
    <submittedName>
        <fullName evidence="2">Acyl-CoA N-acyltransferase</fullName>
    </submittedName>
</protein>
<dbReference type="AlphaFoldDB" id="A0A319EIV4"/>
<reference evidence="2 3" key="1">
    <citation type="submission" date="2018-02" db="EMBL/GenBank/DDBJ databases">
        <title>The genomes of Aspergillus section Nigri reveals drivers in fungal speciation.</title>
        <authorList>
            <consortium name="DOE Joint Genome Institute"/>
            <person name="Vesth T.C."/>
            <person name="Nybo J."/>
            <person name="Theobald S."/>
            <person name="Brandl J."/>
            <person name="Frisvad J.C."/>
            <person name="Nielsen K.F."/>
            <person name="Lyhne E.K."/>
            <person name="Kogle M.E."/>
            <person name="Kuo A."/>
            <person name="Riley R."/>
            <person name="Clum A."/>
            <person name="Nolan M."/>
            <person name="Lipzen A."/>
            <person name="Salamov A."/>
            <person name="Henrissat B."/>
            <person name="Wiebenga A."/>
            <person name="De vries R.P."/>
            <person name="Grigoriev I.V."/>
            <person name="Mortensen U.H."/>
            <person name="Andersen M.R."/>
            <person name="Baker S.E."/>
        </authorList>
    </citation>
    <scope>NUCLEOTIDE SEQUENCE [LARGE SCALE GENOMIC DNA]</scope>
    <source>
        <strain evidence="2 3">CBS 121057</strain>
    </source>
</reference>